<accession>A0A4S4L484</accession>
<feature type="non-terminal residue" evidence="1">
    <location>
        <position position="93"/>
    </location>
</feature>
<name>A0A4S4L484_9AGAM</name>
<proteinExistence type="predicted"/>
<dbReference type="EMBL" id="SGPL01000916">
    <property type="protein sequence ID" value="THH06119.1"/>
    <property type="molecule type" value="Genomic_DNA"/>
</dbReference>
<sequence length="93" mass="10216">MHHIIPAPAPLQAQNLALPDLIHNFHQPYVKDVPDDDDIINLPPPSPTFGVHRVMHPILDGTLVDSDGNEIPPDNLPLAAYNIGDDTGWTPFE</sequence>
<evidence type="ECO:0000313" key="1">
    <source>
        <dbReference type="EMBL" id="THH06119.1"/>
    </source>
</evidence>
<organism evidence="1 2">
    <name type="scientific">Bondarzewia mesenterica</name>
    <dbReference type="NCBI Taxonomy" id="1095465"/>
    <lineage>
        <taxon>Eukaryota</taxon>
        <taxon>Fungi</taxon>
        <taxon>Dikarya</taxon>
        <taxon>Basidiomycota</taxon>
        <taxon>Agaricomycotina</taxon>
        <taxon>Agaricomycetes</taxon>
        <taxon>Russulales</taxon>
        <taxon>Bondarzewiaceae</taxon>
        <taxon>Bondarzewia</taxon>
    </lineage>
</organism>
<dbReference type="Proteomes" id="UP000310158">
    <property type="component" value="Unassembled WGS sequence"/>
</dbReference>
<evidence type="ECO:0000313" key="2">
    <source>
        <dbReference type="Proteomes" id="UP000310158"/>
    </source>
</evidence>
<dbReference type="AlphaFoldDB" id="A0A4S4L484"/>
<reference evidence="1 2" key="1">
    <citation type="submission" date="2019-02" db="EMBL/GenBank/DDBJ databases">
        <title>Genome sequencing of the rare red list fungi Bondarzewia mesenterica.</title>
        <authorList>
            <person name="Buettner E."/>
            <person name="Kellner H."/>
        </authorList>
    </citation>
    <scope>NUCLEOTIDE SEQUENCE [LARGE SCALE GENOMIC DNA]</scope>
    <source>
        <strain evidence="1 2">DSM 108281</strain>
    </source>
</reference>
<gene>
    <name evidence="1" type="ORF">EW146_g9711</name>
</gene>
<protein>
    <submittedName>
        <fullName evidence="1">Uncharacterized protein</fullName>
    </submittedName>
</protein>
<keyword evidence="2" id="KW-1185">Reference proteome</keyword>
<comment type="caution">
    <text evidence="1">The sequence shown here is derived from an EMBL/GenBank/DDBJ whole genome shotgun (WGS) entry which is preliminary data.</text>
</comment>